<dbReference type="Proteomes" id="UP001516400">
    <property type="component" value="Unassembled WGS sequence"/>
</dbReference>
<dbReference type="SUPFAM" id="SSF56672">
    <property type="entry name" value="DNA/RNA polymerases"/>
    <property type="match status" value="1"/>
</dbReference>
<dbReference type="GO" id="GO:0071897">
    <property type="term" value="P:DNA biosynthetic process"/>
    <property type="evidence" value="ECO:0007669"/>
    <property type="project" value="UniProtKB-ARBA"/>
</dbReference>
<name>A0ABD2NGY0_9CUCU</name>
<dbReference type="Pfam" id="PF00078">
    <property type="entry name" value="RVT_1"/>
    <property type="match status" value="1"/>
</dbReference>
<gene>
    <name evidence="2" type="ORF">HHI36_013167</name>
</gene>
<keyword evidence="3" id="KW-1185">Reference proteome</keyword>
<comment type="caution">
    <text evidence="2">The sequence shown here is derived from an EMBL/GenBank/DDBJ whole genome shotgun (WGS) entry which is preliminary data.</text>
</comment>
<dbReference type="EMBL" id="JABFTP020000103">
    <property type="protein sequence ID" value="KAL3277825.1"/>
    <property type="molecule type" value="Genomic_DNA"/>
</dbReference>
<evidence type="ECO:0000313" key="2">
    <source>
        <dbReference type="EMBL" id="KAL3277825.1"/>
    </source>
</evidence>
<proteinExistence type="predicted"/>
<reference evidence="2 3" key="1">
    <citation type="journal article" date="2021" name="BMC Biol.">
        <title>Horizontally acquired antibacterial genes associated with adaptive radiation of ladybird beetles.</title>
        <authorList>
            <person name="Li H.S."/>
            <person name="Tang X.F."/>
            <person name="Huang Y.H."/>
            <person name="Xu Z.Y."/>
            <person name="Chen M.L."/>
            <person name="Du X.Y."/>
            <person name="Qiu B.Y."/>
            <person name="Chen P.T."/>
            <person name="Zhang W."/>
            <person name="Slipinski A."/>
            <person name="Escalona H.E."/>
            <person name="Waterhouse R.M."/>
            <person name="Zwick A."/>
            <person name="Pang H."/>
        </authorList>
    </citation>
    <scope>NUCLEOTIDE SEQUENCE [LARGE SCALE GENOMIC DNA]</scope>
    <source>
        <strain evidence="2">SYSU2018</strain>
    </source>
</reference>
<organism evidence="2 3">
    <name type="scientific">Cryptolaemus montrouzieri</name>
    <dbReference type="NCBI Taxonomy" id="559131"/>
    <lineage>
        <taxon>Eukaryota</taxon>
        <taxon>Metazoa</taxon>
        <taxon>Ecdysozoa</taxon>
        <taxon>Arthropoda</taxon>
        <taxon>Hexapoda</taxon>
        <taxon>Insecta</taxon>
        <taxon>Pterygota</taxon>
        <taxon>Neoptera</taxon>
        <taxon>Endopterygota</taxon>
        <taxon>Coleoptera</taxon>
        <taxon>Polyphaga</taxon>
        <taxon>Cucujiformia</taxon>
        <taxon>Coccinelloidea</taxon>
        <taxon>Coccinellidae</taxon>
        <taxon>Scymninae</taxon>
        <taxon>Scymnini</taxon>
        <taxon>Cryptolaemus</taxon>
    </lineage>
</organism>
<evidence type="ECO:0000259" key="1">
    <source>
        <dbReference type="PROSITE" id="PS50878"/>
    </source>
</evidence>
<feature type="domain" description="Reverse transcriptase" evidence="1">
    <location>
        <begin position="1"/>
        <end position="118"/>
    </location>
</feature>
<evidence type="ECO:0000313" key="3">
    <source>
        <dbReference type="Proteomes" id="UP001516400"/>
    </source>
</evidence>
<dbReference type="PROSITE" id="PS50878">
    <property type="entry name" value="RT_POL"/>
    <property type="match status" value="1"/>
</dbReference>
<dbReference type="InterPro" id="IPR043502">
    <property type="entry name" value="DNA/RNA_pol_sf"/>
</dbReference>
<protein>
    <recommendedName>
        <fullName evidence="1">Reverse transcriptase domain-containing protein</fullName>
    </recommendedName>
</protein>
<sequence length="118" mass="13217">MLVSCVGDDIVSVILNLFHGRRIYVIDPEPDNIIGPEEAMDSIPQGSPLMPILFNIYTSSLKDQLTEEMDIIQYADDSAILCRGNNLREVSQKINNTLSNVEEWLNDHGLQVSVNKSK</sequence>
<dbReference type="AlphaFoldDB" id="A0ABD2NGY0"/>
<accession>A0ABD2NGY0</accession>
<dbReference type="InterPro" id="IPR000477">
    <property type="entry name" value="RT_dom"/>
</dbReference>